<dbReference type="Proteomes" id="UP000054342">
    <property type="component" value="Unassembled WGS sequence"/>
</dbReference>
<feature type="region of interest" description="Disordered" evidence="1">
    <location>
        <begin position="30"/>
        <end position="54"/>
    </location>
</feature>
<organism evidence="2 3">
    <name type="scientific">Exophiala xenobiotica</name>
    <dbReference type="NCBI Taxonomy" id="348802"/>
    <lineage>
        <taxon>Eukaryota</taxon>
        <taxon>Fungi</taxon>
        <taxon>Dikarya</taxon>
        <taxon>Ascomycota</taxon>
        <taxon>Pezizomycotina</taxon>
        <taxon>Eurotiomycetes</taxon>
        <taxon>Chaetothyriomycetidae</taxon>
        <taxon>Chaetothyriales</taxon>
        <taxon>Herpotrichiellaceae</taxon>
        <taxon>Exophiala</taxon>
    </lineage>
</organism>
<gene>
    <name evidence="2" type="ORF">PV05_07359</name>
</gene>
<reference evidence="2 3" key="1">
    <citation type="submission" date="2015-01" db="EMBL/GenBank/DDBJ databases">
        <title>The Genome Sequence of Exophiala xenobiotica CBS118157.</title>
        <authorList>
            <consortium name="The Broad Institute Genomics Platform"/>
            <person name="Cuomo C."/>
            <person name="de Hoog S."/>
            <person name="Gorbushina A."/>
            <person name="Stielow B."/>
            <person name="Teixiera M."/>
            <person name="Abouelleil A."/>
            <person name="Chapman S.B."/>
            <person name="Priest M."/>
            <person name="Young S.K."/>
            <person name="Wortman J."/>
            <person name="Nusbaum C."/>
            <person name="Birren B."/>
        </authorList>
    </citation>
    <scope>NUCLEOTIDE SEQUENCE [LARGE SCALE GENOMIC DNA]</scope>
    <source>
        <strain evidence="2 3">CBS 118157</strain>
    </source>
</reference>
<dbReference type="GeneID" id="25329267"/>
<dbReference type="RefSeq" id="XP_013315626.1">
    <property type="nucleotide sequence ID" value="XM_013460172.1"/>
</dbReference>
<dbReference type="AlphaFoldDB" id="A0A0D2CY43"/>
<name>A0A0D2CY43_9EURO</name>
<proteinExistence type="predicted"/>
<evidence type="ECO:0000313" key="2">
    <source>
        <dbReference type="EMBL" id="KIW55042.1"/>
    </source>
</evidence>
<dbReference type="EMBL" id="KN847320">
    <property type="protein sequence ID" value="KIW55042.1"/>
    <property type="molecule type" value="Genomic_DNA"/>
</dbReference>
<sequence>MSDQSPQEKSGPWWANGKVIDINKPVKWGQPKGKVVEESSPTLTKNVHDGPVHRGDMVELTDPVWINENVEGEEAKCRKRGRAQPASYLLESRKTWPEWMKKALCDYTSAADTGMVEVSRFMVSDTNWQWLLREEKELVIATWARDNETEKLLEDDETSWTLI</sequence>
<protein>
    <submittedName>
        <fullName evidence="2">Uncharacterized protein</fullName>
    </submittedName>
</protein>
<evidence type="ECO:0000313" key="3">
    <source>
        <dbReference type="Proteomes" id="UP000054342"/>
    </source>
</evidence>
<dbReference type="HOGENOM" id="CLU_1627070_0_0_1"/>
<keyword evidence="3" id="KW-1185">Reference proteome</keyword>
<accession>A0A0D2CY43</accession>
<evidence type="ECO:0000256" key="1">
    <source>
        <dbReference type="SAM" id="MobiDB-lite"/>
    </source>
</evidence>